<evidence type="ECO:0000313" key="2">
    <source>
        <dbReference type="Proteomes" id="UP000886743"/>
    </source>
</evidence>
<comment type="caution">
    <text evidence="1">The sequence shown here is derived from an EMBL/GenBank/DDBJ whole genome shotgun (WGS) entry which is preliminary data.</text>
</comment>
<protein>
    <submittedName>
        <fullName evidence="1">Stage III sporulation protein AB</fullName>
    </submittedName>
</protein>
<dbReference type="Pfam" id="PF09548">
    <property type="entry name" value="Spore_III_AB"/>
    <property type="match status" value="1"/>
</dbReference>
<name>A0A9D1NHK6_9FIRM</name>
<proteinExistence type="predicted"/>
<reference evidence="1" key="1">
    <citation type="submission" date="2020-10" db="EMBL/GenBank/DDBJ databases">
        <authorList>
            <person name="Gilroy R."/>
        </authorList>
    </citation>
    <scope>NUCLEOTIDE SEQUENCE</scope>
    <source>
        <strain evidence="1">4920</strain>
    </source>
</reference>
<sequence>MLKIIGIILIVAATTKIGFLFAARLERRKNALISFKDALSLLESEIGFVQNSLAKAFFNIGNTITKPVGAFFLDIHERVMQGCDTGQAWEEALTRHRQALCLTDADVQTLRSFAARLGKSDVENELKNIYNTTVSLNMLIANAKNTCDTNKRVYQSAGVLCGVLIAVLLI</sequence>
<dbReference type="Proteomes" id="UP000886743">
    <property type="component" value="Unassembled WGS sequence"/>
</dbReference>
<dbReference type="AlphaFoldDB" id="A0A9D1NHK6"/>
<reference evidence="1" key="2">
    <citation type="journal article" date="2021" name="PeerJ">
        <title>Extensive microbial diversity within the chicken gut microbiome revealed by metagenomics and culture.</title>
        <authorList>
            <person name="Gilroy R."/>
            <person name="Ravi A."/>
            <person name="Getino M."/>
            <person name="Pursley I."/>
            <person name="Horton D.L."/>
            <person name="Alikhan N.F."/>
            <person name="Baker D."/>
            <person name="Gharbi K."/>
            <person name="Hall N."/>
            <person name="Watson M."/>
            <person name="Adriaenssens E.M."/>
            <person name="Foster-Nyarko E."/>
            <person name="Jarju S."/>
            <person name="Secka A."/>
            <person name="Antonio M."/>
            <person name="Oren A."/>
            <person name="Chaudhuri R.R."/>
            <person name="La Ragione R."/>
            <person name="Hildebrand F."/>
            <person name="Pallen M.J."/>
        </authorList>
    </citation>
    <scope>NUCLEOTIDE SEQUENCE</scope>
    <source>
        <strain evidence="1">4920</strain>
    </source>
</reference>
<evidence type="ECO:0000313" key="1">
    <source>
        <dbReference type="EMBL" id="HIV03210.1"/>
    </source>
</evidence>
<dbReference type="PIRSF" id="PIRSF021435">
    <property type="entry name" value="SpoIIIAB"/>
    <property type="match status" value="1"/>
</dbReference>
<accession>A0A9D1NHK6</accession>
<dbReference type="EMBL" id="DVOF01000192">
    <property type="protein sequence ID" value="HIV03210.1"/>
    <property type="molecule type" value="Genomic_DNA"/>
</dbReference>
<gene>
    <name evidence="1" type="ORF">IAC74_06505</name>
</gene>
<organism evidence="1 2">
    <name type="scientific">Candidatus Aphodoplasma excrementigallinarum</name>
    <dbReference type="NCBI Taxonomy" id="2840673"/>
    <lineage>
        <taxon>Bacteria</taxon>
        <taxon>Bacillati</taxon>
        <taxon>Bacillota</taxon>
        <taxon>Clostridia</taxon>
        <taxon>Eubacteriales</taxon>
        <taxon>Candidatus Aphodoplasma</taxon>
    </lineage>
</organism>
<dbReference type="InterPro" id="IPR014198">
    <property type="entry name" value="Spore_III_AB"/>
</dbReference>